<evidence type="ECO:0000256" key="4">
    <source>
        <dbReference type="SAM" id="Phobius"/>
    </source>
</evidence>
<dbReference type="InterPro" id="IPR001611">
    <property type="entry name" value="Leu-rich_rpt"/>
</dbReference>
<keyword evidence="4" id="KW-1133">Transmembrane helix</keyword>
<keyword evidence="2" id="KW-0677">Repeat</keyword>
<dbReference type="InterPro" id="IPR003591">
    <property type="entry name" value="Leu-rich_rpt_typical-subtyp"/>
</dbReference>
<dbReference type="SUPFAM" id="SSF52058">
    <property type="entry name" value="L domain-like"/>
    <property type="match status" value="1"/>
</dbReference>
<feature type="compositionally biased region" description="Low complexity" evidence="3">
    <location>
        <begin position="275"/>
        <end position="290"/>
    </location>
</feature>
<protein>
    <submittedName>
        <fullName evidence="5">Variable lymphocyte receptor</fullName>
    </submittedName>
</protein>
<evidence type="ECO:0000256" key="3">
    <source>
        <dbReference type="SAM" id="MobiDB-lite"/>
    </source>
</evidence>
<dbReference type="EMBL" id="KJ535128">
    <property type="protein sequence ID" value="AJF38201.1"/>
    <property type="molecule type" value="mRNA"/>
</dbReference>
<proteinExistence type="evidence at transcript level"/>
<evidence type="ECO:0000313" key="5">
    <source>
        <dbReference type="EMBL" id="AJF38201.1"/>
    </source>
</evidence>
<sequence length="400" mass="43619">MLLLGRNALTNWDKNARMPHLAVLGLDLNNITRLEPSVFSNLESLGLLNLSGNALQVPERGPLLESTTLHSLDLFNCSLHSLPEETFSALPMLVAIDLSLNGLEQLPSKLFHNLTHLQQVFLADNGLKSLPADLFTNNQHLRRLHLSGNPLLLTAENPMLPNAPSVLLLELDRMKLTTLQASWFENLPQITNLSLADNELSTISVSSISSLKNLQQIRLTGNKLQCNAALLPFYEWAVQNSVHVVAKCAQPRGNWQLMEHLHFEEEEMHEHEKQTTSTTPTPATSRSTITVTSVPQSTVRQISEVVPLSASMAEFSQQAVQTASVGGSGNNSSSSSGHGSLWVVLLVGVLVGGIAGAVLTALFARRINCPTRASNFLHVRLRDTASLAEDYGDQERLGSS</sequence>
<dbReference type="AlphaFoldDB" id="A0A0B5GZM7"/>
<dbReference type="PANTHER" id="PTHR24366">
    <property type="entry name" value="IG(IMMUNOGLOBULIN) AND LRR(LEUCINE RICH REPEAT) DOMAINS"/>
    <property type="match status" value="1"/>
</dbReference>
<organism evidence="5">
    <name type="scientific">Locusta migratoria</name>
    <name type="common">Migratory locust</name>
    <dbReference type="NCBI Taxonomy" id="7004"/>
    <lineage>
        <taxon>Eukaryota</taxon>
        <taxon>Metazoa</taxon>
        <taxon>Ecdysozoa</taxon>
        <taxon>Arthropoda</taxon>
        <taxon>Hexapoda</taxon>
        <taxon>Insecta</taxon>
        <taxon>Pterygota</taxon>
        <taxon>Neoptera</taxon>
        <taxon>Polyneoptera</taxon>
        <taxon>Orthoptera</taxon>
        <taxon>Caelifera</taxon>
        <taxon>Acrididea</taxon>
        <taxon>Acridomorpha</taxon>
        <taxon>Acridoidea</taxon>
        <taxon>Acrididae</taxon>
        <taxon>Oedipodinae</taxon>
        <taxon>Locusta</taxon>
    </lineage>
</organism>
<dbReference type="InterPro" id="IPR032675">
    <property type="entry name" value="LRR_dom_sf"/>
</dbReference>
<gene>
    <name evidence="5" type="primary">VLR1</name>
</gene>
<dbReference type="Gene3D" id="3.80.10.10">
    <property type="entry name" value="Ribonuclease Inhibitor"/>
    <property type="match status" value="2"/>
</dbReference>
<accession>A0A0B5GZM7</accession>
<feature type="transmembrane region" description="Helical" evidence="4">
    <location>
        <begin position="341"/>
        <end position="364"/>
    </location>
</feature>
<keyword evidence="1" id="KW-0433">Leucine-rich repeat</keyword>
<dbReference type="Pfam" id="PF13855">
    <property type="entry name" value="LRR_8"/>
    <property type="match status" value="3"/>
</dbReference>
<evidence type="ECO:0000256" key="1">
    <source>
        <dbReference type="ARBA" id="ARBA00022614"/>
    </source>
</evidence>
<name>A0A0B5GZM7_LOCMI</name>
<keyword evidence="4" id="KW-0812">Transmembrane</keyword>
<dbReference type="PANTHER" id="PTHR24366:SF96">
    <property type="entry name" value="LEUCINE RICH REPEAT CONTAINING 53"/>
    <property type="match status" value="1"/>
</dbReference>
<dbReference type="SMART" id="SM00369">
    <property type="entry name" value="LRR_TYP"/>
    <property type="match status" value="5"/>
</dbReference>
<feature type="region of interest" description="Disordered" evidence="3">
    <location>
        <begin position="266"/>
        <end position="292"/>
    </location>
</feature>
<keyword evidence="4" id="KW-0472">Membrane</keyword>
<evidence type="ECO:0000256" key="2">
    <source>
        <dbReference type="ARBA" id="ARBA00022737"/>
    </source>
</evidence>
<reference evidence="5" key="1">
    <citation type="submission" date="2014-03" db="EMBL/GenBank/DDBJ databases">
        <title>Hemocytes differentiation mediates prophylactic immunity in locust.</title>
        <authorList>
            <person name="Wang Y."/>
            <person name="Yang P."/>
            <person name="He J."/>
            <person name="Xie B."/>
            <person name="Kang L."/>
        </authorList>
    </citation>
    <scope>NUCLEOTIDE SEQUENCE</scope>
</reference>
<keyword evidence="5" id="KW-0675">Receptor</keyword>